<reference evidence="3 4" key="1">
    <citation type="journal article" date="2008" name="Nature">
        <title>The genome of the choanoflagellate Monosiga brevicollis and the origin of metazoans.</title>
        <authorList>
            <consortium name="JGI Sequencing"/>
            <person name="King N."/>
            <person name="Westbrook M.J."/>
            <person name="Young S.L."/>
            <person name="Kuo A."/>
            <person name="Abedin M."/>
            <person name="Chapman J."/>
            <person name="Fairclough S."/>
            <person name="Hellsten U."/>
            <person name="Isogai Y."/>
            <person name="Letunic I."/>
            <person name="Marr M."/>
            <person name="Pincus D."/>
            <person name="Putnam N."/>
            <person name="Rokas A."/>
            <person name="Wright K.J."/>
            <person name="Zuzow R."/>
            <person name="Dirks W."/>
            <person name="Good M."/>
            <person name="Goodstein D."/>
            <person name="Lemons D."/>
            <person name="Li W."/>
            <person name="Lyons J.B."/>
            <person name="Morris A."/>
            <person name="Nichols S."/>
            <person name="Richter D.J."/>
            <person name="Salamov A."/>
            <person name="Bork P."/>
            <person name="Lim W.A."/>
            <person name="Manning G."/>
            <person name="Miller W.T."/>
            <person name="McGinnis W."/>
            <person name="Shapiro H."/>
            <person name="Tjian R."/>
            <person name="Grigoriev I.V."/>
            <person name="Rokhsar D."/>
        </authorList>
    </citation>
    <scope>NUCLEOTIDE SEQUENCE [LARGE SCALE GENOMIC DNA]</scope>
    <source>
        <strain evidence="4">MX1 / ATCC 50154</strain>
    </source>
</reference>
<feature type="transmembrane region" description="Helical" evidence="2">
    <location>
        <begin position="185"/>
        <end position="203"/>
    </location>
</feature>
<dbReference type="EMBL" id="CH991590">
    <property type="protein sequence ID" value="EDQ84305.1"/>
    <property type="molecule type" value="Genomic_DNA"/>
</dbReference>
<dbReference type="GeneID" id="5896128"/>
<keyword evidence="2" id="KW-1133">Transmembrane helix</keyword>
<dbReference type="KEGG" id="mbr:MONBRDRAFT_30384"/>
<keyword evidence="4" id="KW-1185">Reference proteome</keyword>
<keyword evidence="2" id="KW-0812">Transmembrane</keyword>
<feature type="transmembrane region" description="Helical" evidence="2">
    <location>
        <begin position="284"/>
        <end position="305"/>
    </location>
</feature>
<feature type="region of interest" description="Disordered" evidence="1">
    <location>
        <begin position="1"/>
        <end position="20"/>
    </location>
</feature>
<dbReference type="InParanoid" id="A9VDT7"/>
<protein>
    <recommendedName>
        <fullName evidence="5">EamA domain-containing protein</fullName>
    </recommendedName>
</protein>
<proteinExistence type="predicted"/>
<evidence type="ECO:0000256" key="1">
    <source>
        <dbReference type="SAM" id="MobiDB-lite"/>
    </source>
</evidence>
<evidence type="ECO:0000256" key="2">
    <source>
        <dbReference type="SAM" id="Phobius"/>
    </source>
</evidence>
<evidence type="ECO:0000313" key="4">
    <source>
        <dbReference type="Proteomes" id="UP000001357"/>
    </source>
</evidence>
<dbReference type="Proteomes" id="UP000001357">
    <property type="component" value="Unassembled WGS sequence"/>
</dbReference>
<feature type="transmembrane region" description="Helical" evidence="2">
    <location>
        <begin position="215"/>
        <end position="237"/>
    </location>
</feature>
<accession>A9VDT7</accession>
<keyword evidence="2" id="KW-0472">Membrane</keyword>
<dbReference type="AlphaFoldDB" id="A9VDT7"/>
<gene>
    <name evidence="3" type="ORF">MONBRDRAFT_30384</name>
</gene>
<evidence type="ECO:0008006" key="5">
    <source>
        <dbReference type="Google" id="ProtNLM"/>
    </source>
</evidence>
<name>A9VDT7_MONBE</name>
<dbReference type="RefSeq" id="XP_001750875.1">
    <property type="nucleotide sequence ID" value="XM_001750823.1"/>
</dbReference>
<sequence length="331" mass="34989">MTRSRHGSSSTANGSGEAPAKPKPWLWIISYMFFAAQLIAGVVSGMDSILLHVNDRGDWQPPTALYLFVFMVGEMMILLPCALLLRSRGRGGFKAPAVRTGFMAGALNGIGVLGFVALNGIEEGEASSIAPFSSLYVLIPILYGLIVRREKLTAQKAIGVTVGVLSTVSFIYSGSIPLGVNRPDIVLAAMACFVGWGGCIPFYHHMSTWPESSFAAAYIVNILTFGMVGLVPTLFTAPMLPDVRELGMLEIFNRSRNLLGAGACDGLSSLAFIAMSAAYPEDSVVVGTLSSLYVIFPTVVGLLWLGESRTTGKIVAVALGLLSSGLLSAEA</sequence>
<feature type="transmembrane region" description="Helical" evidence="2">
    <location>
        <begin position="64"/>
        <end position="85"/>
    </location>
</feature>
<feature type="transmembrane region" description="Helical" evidence="2">
    <location>
        <begin position="97"/>
        <end position="117"/>
    </location>
</feature>
<feature type="transmembrane region" description="Helical" evidence="2">
    <location>
        <begin position="129"/>
        <end position="146"/>
    </location>
</feature>
<feature type="transmembrane region" description="Helical" evidence="2">
    <location>
        <begin position="158"/>
        <end position="179"/>
    </location>
</feature>
<feature type="transmembrane region" description="Helical" evidence="2">
    <location>
        <begin position="25"/>
        <end position="44"/>
    </location>
</feature>
<evidence type="ECO:0000313" key="3">
    <source>
        <dbReference type="EMBL" id="EDQ84305.1"/>
    </source>
</evidence>
<organism evidence="3 4">
    <name type="scientific">Monosiga brevicollis</name>
    <name type="common">Choanoflagellate</name>
    <dbReference type="NCBI Taxonomy" id="81824"/>
    <lineage>
        <taxon>Eukaryota</taxon>
        <taxon>Choanoflagellata</taxon>
        <taxon>Craspedida</taxon>
        <taxon>Salpingoecidae</taxon>
        <taxon>Monosiga</taxon>
    </lineage>
</organism>